<feature type="chain" id="PRO_5020602288" description="Secreted protein" evidence="1">
    <location>
        <begin position="22"/>
        <end position="80"/>
    </location>
</feature>
<evidence type="ECO:0000313" key="2">
    <source>
        <dbReference type="EMBL" id="TKK64836.1"/>
    </source>
</evidence>
<organism evidence="2 3">
    <name type="scientific">Ilyomonas limi</name>
    <dbReference type="NCBI Taxonomy" id="2575867"/>
    <lineage>
        <taxon>Bacteria</taxon>
        <taxon>Pseudomonadati</taxon>
        <taxon>Bacteroidota</taxon>
        <taxon>Chitinophagia</taxon>
        <taxon>Chitinophagales</taxon>
        <taxon>Chitinophagaceae</taxon>
        <taxon>Ilyomonas</taxon>
    </lineage>
</organism>
<proteinExistence type="predicted"/>
<evidence type="ECO:0000256" key="1">
    <source>
        <dbReference type="SAM" id="SignalP"/>
    </source>
</evidence>
<evidence type="ECO:0008006" key="4">
    <source>
        <dbReference type="Google" id="ProtNLM"/>
    </source>
</evidence>
<keyword evidence="1" id="KW-0732">Signal</keyword>
<feature type="signal peptide" evidence="1">
    <location>
        <begin position="1"/>
        <end position="21"/>
    </location>
</feature>
<gene>
    <name evidence="2" type="ORF">FC093_21515</name>
</gene>
<reference evidence="2 3" key="1">
    <citation type="submission" date="2019-05" db="EMBL/GenBank/DDBJ databases">
        <title>Panacibacter sp. strain 17mud1-8 Genome sequencing and assembly.</title>
        <authorList>
            <person name="Chhetri G."/>
        </authorList>
    </citation>
    <scope>NUCLEOTIDE SEQUENCE [LARGE SCALE GENOMIC DNA]</scope>
    <source>
        <strain evidence="2 3">17mud1-8</strain>
    </source>
</reference>
<name>A0A4U3KV16_9BACT</name>
<keyword evidence="3" id="KW-1185">Reference proteome</keyword>
<accession>A0A4U3KV16</accession>
<evidence type="ECO:0000313" key="3">
    <source>
        <dbReference type="Proteomes" id="UP000305848"/>
    </source>
</evidence>
<protein>
    <recommendedName>
        <fullName evidence="4">Secreted protein</fullName>
    </recommendedName>
</protein>
<dbReference type="RefSeq" id="WP_137263885.1">
    <property type="nucleotide sequence ID" value="NZ_SZQL01000027.1"/>
</dbReference>
<dbReference type="Proteomes" id="UP000305848">
    <property type="component" value="Unassembled WGS sequence"/>
</dbReference>
<comment type="caution">
    <text evidence="2">The sequence shown here is derived from an EMBL/GenBank/DDBJ whole genome shotgun (WGS) entry which is preliminary data.</text>
</comment>
<dbReference type="AlphaFoldDB" id="A0A4U3KV16"/>
<sequence length="80" mass="8857">MKKMKWLLMAAVVMAAVSAFSAPPPLEEYVLENGQYVLKSEAIPRDGNCISAASVCTYLKDANGNYTPENPNEHKQFLHN</sequence>
<dbReference type="EMBL" id="SZQL01000027">
    <property type="protein sequence ID" value="TKK64836.1"/>
    <property type="molecule type" value="Genomic_DNA"/>
</dbReference>